<organism evidence="1 2">
    <name type="scientific">Hypsizygus marmoreus</name>
    <name type="common">White beech mushroom</name>
    <name type="synonym">Agaricus marmoreus</name>
    <dbReference type="NCBI Taxonomy" id="39966"/>
    <lineage>
        <taxon>Eukaryota</taxon>
        <taxon>Fungi</taxon>
        <taxon>Dikarya</taxon>
        <taxon>Basidiomycota</taxon>
        <taxon>Agaricomycotina</taxon>
        <taxon>Agaricomycetes</taxon>
        <taxon>Agaricomycetidae</taxon>
        <taxon>Agaricales</taxon>
        <taxon>Tricholomatineae</taxon>
        <taxon>Lyophyllaceae</taxon>
        <taxon>Hypsizygus</taxon>
    </lineage>
</organism>
<dbReference type="AlphaFoldDB" id="A0A369KH05"/>
<sequence>NINKVGSISKDSLTLSGSSRLLPPHPVGGGKSFSFIIADVEPFIISDCSVSQKDQTLKFIDHVDGNGLSAYPPCDGFVHARMPLNDMLPHLSLANIKRIASIHGIKTTTRTTLPHLVTQFASHDCVACNLFVSVFVAVDSRNQKAKQHMKTVYQAKLSNKPPIDLVSHGNTTVPVITQDLPIPVPCATSSGHSPESKQIHPFPPPALTAQLAESFYTECSRGSWLCCLW</sequence>
<dbReference type="Proteomes" id="UP000076154">
    <property type="component" value="Unassembled WGS sequence"/>
</dbReference>
<gene>
    <name evidence="1" type="ORF">Hypma_000100</name>
</gene>
<proteinExistence type="predicted"/>
<accession>A0A369KH05</accession>
<feature type="non-terminal residue" evidence="1">
    <location>
        <position position="1"/>
    </location>
</feature>
<evidence type="ECO:0000313" key="1">
    <source>
        <dbReference type="EMBL" id="RDB31014.1"/>
    </source>
</evidence>
<dbReference type="InParanoid" id="A0A369KH05"/>
<dbReference type="EMBL" id="LUEZ02000002">
    <property type="protein sequence ID" value="RDB31014.1"/>
    <property type="molecule type" value="Genomic_DNA"/>
</dbReference>
<dbReference type="OrthoDB" id="3202965at2759"/>
<reference evidence="1" key="1">
    <citation type="submission" date="2018-04" db="EMBL/GenBank/DDBJ databases">
        <title>Whole genome sequencing of Hypsizygus marmoreus.</title>
        <authorList>
            <person name="Choi I.-G."/>
            <person name="Min B."/>
            <person name="Kim J.-G."/>
            <person name="Kim S."/>
            <person name="Oh Y.-L."/>
            <person name="Kong W.-S."/>
            <person name="Park H."/>
            <person name="Jeong J."/>
            <person name="Song E.-S."/>
        </authorList>
    </citation>
    <scope>NUCLEOTIDE SEQUENCE [LARGE SCALE GENOMIC DNA]</scope>
    <source>
        <strain evidence="1">51987-8</strain>
    </source>
</reference>
<comment type="caution">
    <text evidence="1">The sequence shown here is derived from an EMBL/GenBank/DDBJ whole genome shotgun (WGS) entry which is preliminary data.</text>
</comment>
<protein>
    <submittedName>
        <fullName evidence="1">Uncharacterized protein</fullName>
    </submittedName>
</protein>
<keyword evidence="2" id="KW-1185">Reference proteome</keyword>
<evidence type="ECO:0000313" key="2">
    <source>
        <dbReference type="Proteomes" id="UP000076154"/>
    </source>
</evidence>
<name>A0A369KH05_HYPMA</name>